<dbReference type="OrthoDB" id="9789361at2"/>
<dbReference type="InterPro" id="IPR005537">
    <property type="entry name" value="RAMP_III_fam"/>
</dbReference>
<dbReference type="PANTHER" id="PTHR36700:SF1">
    <property type="entry name" value="CRISPR SYSTEM CMR SUBUNIT CMR4"/>
    <property type="match status" value="1"/>
</dbReference>
<name>A0A1N6MAT8_9VIBR</name>
<dbReference type="Pfam" id="PF03787">
    <property type="entry name" value="RAMPs"/>
    <property type="match status" value="1"/>
</dbReference>
<organism evidence="3 4">
    <name type="scientific">Vibrio spartinae</name>
    <dbReference type="NCBI Taxonomy" id="1918945"/>
    <lineage>
        <taxon>Bacteria</taxon>
        <taxon>Pseudomonadati</taxon>
        <taxon>Pseudomonadota</taxon>
        <taxon>Gammaproteobacteria</taxon>
        <taxon>Vibrionales</taxon>
        <taxon>Vibrionaceae</taxon>
        <taxon>Vibrio</taxon>
    </lineage>
</organism>
<sequence>MTFQVYQLVSQTILHCGAGQSVGIVDQPIARDRASNLPIVPGSSIRGVLRAEMAQQQDKNLSATTLFGSESSAEKGNAGALSVSDAHLLLLPVRSIYGVLAYATCPFILKRYKRDLQLKELSVPVPDPDQVLYAKAGSPNEHNSQILLEDLDLQAKHCATTQAWAEHIAASVYEESKHNDSDYQDMMQRIIILPDTIFSFLADTATEIRTRIRINADTGVVDSERGALWSEESLPAESILWGVYSFNDSLLKEQKAQIKSAFEKYSTQAPLPLLQVGGHSSVGGGLVTFSTVKRGA</sequence>
<evidence type="ECO:0000256" key="1">
    <source>
        <dbReference type="ARBA" id="ARBA00023118"/>
    </source>
</evidence>
<keyword evidence="1" id="KW-0051">Antiviral defense</keyword>
<gene>
    <name evidence="3" type="ORF">VSP9026_04326</name>
</gene>
<dbReference type="PANTHER" id="PTHR36700">
    <property type="entry name" value="CRISPR SYSTEM CMR SUBUNIT CMR4"/>
    <property type="match status" value="1"/>
</dbReference>
<dbReference type="RefSeq" id="WP_074374953.1">
    <property type="nucleotide sequence ID" value="NZ_AP024908.1"/>
</dbReference>
<feature type="domain" description="CRISPR type III-associated protein" evidence="2">
    <location>
        <begin position="12"/>
        <end position="287"/>
    </location>
</feature>
<proteinExistence type="predicted"/>
<dbReference type="EMBL" id="FSSB01000030">
    <property type="protein sequence ID" value="SIO96523.1"/>
    <property type="molecule type" value="Genomic_DNA"/>
</dbReference>
<reference evidence="3 4" key="1">
    <citation type="submission" date="2016-12" db="EMBL/GenBank/DDBJ databases">
        <authorList>
            <person name="Song W.-J."/>
            <person name="Kurnit D.M."/>
        </authorList>
    </citation>
    <scope>NUCLEOTIDE SEQUENCE [LARGE SCALE GENOMIC DNA]</scope>
    <source>
        <strain evidence="3 4">CECT 9026</strain>
    </source>
</reference>
<protein>
    <submittedName>
        <fullName evidence="3">RAMP superfamily protein</fullName>
    </submittedName>
</protein>
<accession>A0A1N6MAT8</accession>
<evidence type="ECO:0000313" key="3">
    <source>
        <dbReference type="EMBL" id="SIO96523.1"/>
    </source>
</evidence>
<dbReference type="GO" id="GO:0051607">
    <property type="term" value="P:defense response to virus"/>
    <property type="evidence" value="ECO:0007669"/>
    <property type="project" value="UniProtKB-KW"/>
</dbReference>
<evidence type="ECO:0000313" key="4">
    <source>
        <dbReference type="Proteomes" id="UP000184774"/>
    </source>
</evidence>
<dbReference type="AlphaFoldDB" id="A0A1N6MAT8"/>
<dbReference type="NCBIfam" id="TIGR02580">
    <property type="entry name" value="cas_RAMP_Cmr4"/>
    <property type="match status" value="1"/>
</dbReference>
<dbReference type="InterPro" id="IPR013410">
    <property type="entry name" value="CRISPR-assoc_RAMP_Cmr4"/>
</dbReference>
<evidence type="ECO:0000259" key="2">
    <source>
        <dbReference type="Pfam" id="PF03787"/>
    </source>
</evidence>
<dbReference type="Proteomes" id="UP000184774">
    <property type="component" value="Unassembled WGS sequence"/>
</dbReference>